<keyword evidence="4 5" id="KW-0560">Oxidoreductase</keyword>
<keyword evidence="5 6" id="KW-0874">Quinone</keyword>
<evidence type="ECO:0000256" key="3">
    <source>
        <dbReference type="ARBA" id="ARBA00022827"/>
    </source>
</evidence>
<comment type="catalytic activity">
    <reaction evidence="5 6">
        <text>(R)-lactate + a quinone = a quinol + pyruvate</text>
        <dbReference type="Rhea" id="RHEA:51468"/>
        <dbReference type="ChEBI" id="CHEBI:15361"/>
        <dbReference type="ChEBI" id="CHEBI:16004"/>
        <dbReference type="ChEBI" id="CHEBI:24646"/>
        <dbReference type="ChEBI" id="CHEBI:132124"/>
        <dbReference type="EC" id="1.1.5.12"/>
    </reaction>
</comment>
<feature type="binding site" evidence="5 7">
    <location>
        <position position="285"/>
    </location>
    <ligand>
        <name>FAD</name>
        <dbReference type="ChEBI" id="CHEBI:57692"/>
    </ligand>
</feature>
<evidence type="ECO:0000256" key="2">
    <source>
        <dbReference type="ARBA" id="ARBA00022630"/>
    </source>
</evidence>
<keyword evidence="3 5" id="KW-0274">FAD</keyword>
<keyword evidence="5" id="KW-0997">Cell inner membrane</keyword>
<feature type="binding site" evidence="7">
    <location>
        <position position="280"/>
    </location>
    <ligand>
        <name>FAD</name>
        <dbReference type="ChEBI" id="CHEBI:57692"/>
    </ligand>
</feature>
<dbReference type="HAMAP" id="MF_02092">
    <property type="entry name" value="DLDH_Dld"/>
    <property type="match status" value="1"/>
</dbReference>
<evidence type="ECO:0000313" key="10">
    <source>
        <dbReference type="Proteomes" id="UP000494205"/>
    </source>
</evidence>
<dbReference type="Gene3D" id="3.30.43.10">
    <property type="entry name" value="Uridine Diphospho-n-acetylenolpyruvylglucosamine Reductase, domain 2"/>
    <property type="match status" value="2"/>
</dbReference>
<dbReference type="InterPro" id="IPR036318">
    <property type="entry name" value="FAD-bd_PCMH-like_sf"/>
</dbReference>
<evidence type="ECO:0000259" key="8">
    <source>
        <dbReference type="PROSITE" id="PS51387"/>
    </source>
</evidence>
<dbReference type="GO" id="GO:0071949">
    <property type="term" value="F:FAD binding"/>
    <property type="evidence" value="ECO:0007669"/>
    <property type="project" value="InterPro"/>
</dbReference>
<keyword evidence="2 5" id="KW-0285">Flavoprotein</keyword>
<dbReference type="SUPFAM" id="SSF55103">
    <property type="entry name" value="FAD-linked oxidases, C-terminal domain"/>
    <property type="match status" value="1"/>
</dbReference>
<name>A0A6J5B5C9_9BURK</name>
<dbReference type="InterPro" id="IPR012256">
    <property type="entry name" value="D_lactate_DH"/>
</dbReference>
<dbReference type="NCBIfam" id="NF008387">
    <property type="entry name" value="PRK11183.1"/>
    <property type="match status" value="1"/>
</dbReference>
<dbReference type="InterPro" id="IPR006094">
    <property type="entry name" value="Oxid_FAD_bind_N"/>
</dbReference>
<protein>
    <recommendedName>
        <fullName evidence="5">Quinone-dependent D-lactate dehydrogenase</fullName>
        <ecNumber evidence="5">1.1.5.12</ecNumber>
    </recommendedName>
    <alternativeName>
        <fullName evidence="5">D-lactate dehydrogenase</fullName>
        <shortName evidence="5">D-LDH</shortName>
    </alternativeName>
</protein>
<evidence type="ECO:0000256" key="1">
    <source>
        <dbReference type="ARBA" id="ARBA00001974"/>
    </source>
</evidence>
<feature type="domain" description="FAD-binding PCMH-type" evidence="8">
    <location>
        <begin position="65"/>
        <end position="236"/>
    </location>
</feature>
<feature type="binding site" evidence="5 7">
    <location>
        <begin position="99"/>
        <end position="103"/>
    </location>
    <ligand>
        <name>FAD</name>
        <dbReference type="ChEBI" id="CHEBI:57692"/>
    </ligand>
</feature>
<dbReference type="Gene3D" id="3.30.1370.20">
    <property type="entry name" value="D-lactate dehydrogenase, cap domain, subdomain 2"/>
    <property type="match status" value="1"/>
</dbReference>
<feature type="binding site" evidence="5 7">
    <location>
        <position position="173"/>
    </location>
    <ligand>
        <name>FAD</name>
        <dbReference type="ChEBI" id="CHEBI:57692"/>
    </ligand>
</feature>
<dbReference type="Proteomes" id="UP000494205">
    <property type="component" value="Unassembled WGS sequence"/>
</dbReference>
<reference evidence="9 10" key="1">
    <citation type="submission" date="2020-04" db="EMBL/GenBank/DDBJ databases">
        <authorList>
            <person name="De Canck E."/>
        </authorList>
    </citation>
    <scope>NUCLEOTIDE SEQUENCE [LARGE SCALE GENOMIC DNA]</scope>
    <source>
        <strain evidence="9 10">LMG 27174</strain>
    </source>
</reference>
<dbReference type="Gene3D" id="3.30.70.610">
    <property type="entry name" value="D-lactate dehydrogenase, cap domain, subdomain 1"/>
    <property type="match status" value="2"/>
</dbReference>
<dbReference type="PANTHER" id="PTHR43716:SF1">
    <property type="entry name" value="D-2-HYDROXYGLUTARATE DEHYDROGENASE, MITOCHONDRIAL"/>
    <property type="match status" value="1"/>
</dbReference>
<dbReference type="InterPro" id="IPR016172">
    <property type="entry name" value="D-lactate_DH_C-sub1"/>
</dbReference>
<feature type="binding site" evidence="5 7">
    <location>
        <position position="183"/>
    </location>
    <ligand>
        <name>FAD</name>
        <dbReference type="ChEBI" id="CHEBI:57692"/>
    </ligand>
</feature>
<dbReference type="InterPro" id="IPR016167">
    <property type="entry name" value="FAD-bd_PCMH_sub1"/>
</dbReference>
<evidence type="ECO:0000256" key="6">
    <source>
        <dbReference type="PIRNR" id="PIRNR000101"/>
    </source>
</evidence>
<dbReference type="PROSITE" id="PS51387">
    <property type="entry name" value="FAD_PCMH"/>
    <property type="match status" value="1"/>
</dbReference>
<dbReference type="GO" id="GO:0022904">
    <property type="term" value="P:respiratory electron transport chain"/>
    <property type="evidence" value="ECO:0007669"/>
    <property type="project" value="InterPro"/>
</dbReference>
<accession>A0A6J5B5C9</accession>
<comment type="subcellular location">
    <subcellularLocation>
        <location evidence="5">Cell inner membrane</location>
        <topology evidence="5">Peripheral membrane protein</topology>
        <orientation evidence="5">Cytoplasmic side</orientation>
    </subcellularLocation>
</comment>
<sequence>MSVSYRLKSNMQPITHLVDDSAASSNLHVHGDRELIRTLEQVVGRHHVLTGYRATKRYRTGMRFGEGKALAVVRPGSLVEQWRVLKACVQACAIVIPQASNTGLTGGSTPDGSSYDRPVVIVSTKRIRGIHLIDGGDQAVCLPGSTLNELEQRLRPLGREPHSVIGSSCIGASIFGGVCNNSGGALVHRGPAYTELSVFASVSQTGQLSLHNKLGIDLGNEPEEILRRLEEANFPEDTIHRDAGAASDGEYARHVRDVDATTPARYNADPRRLHDASGSAGKVMVFGLRLDTFPAEAGAKVFYIGTSDAAVLEKLRRDLLRNLVDLPIAGEYLHRDAFDVSEKYGKDMFLLIKRFGTDRLPMFFAAKSWLDGLSSRSRLIPRHLPDRFLQLVSKCLPGHLPPRLVEYRNRYEHHLMLKVKACSVQETRALIERQLDGTRDSYFLCSEEEAKDAFLNRFVTAGAAIRYRTLHTDTVEDIVALDLALRRNELEWLEKLPDELDRAFTMKLYYGHFLCHVMHQDYMVRKGGDCLALEHELLALQDSRGAEYPAEHNVGHLYAAKHALQAFYRQLDPCNCFNPGIGKTSRNWMYRDDEENQ</sequence>
<dbReference type="EMBL" id="CADIJZ010000010">
    <property type="protein sequence ID" value="CAB3691743.1"/>
    <property type="molecule type" value="Genomic_DNA"/>
</dbReference>
<dbReference type="GO" id="GO:0102029">
    <property type="term" value="F:D-lactate dehydrogenase (quinone) activity"/>
    <property type="evidence" value="ECO:0007669"/>
    <property type="project" value="UniProtKB-EC"/>
</dbReference>
<dbReference type="GO" id="GO:0004458">
    <property type="term" value="F:D-lactate dehydrogenase (cytochrome) activity"/>
    <property type="evidence" value="ECO:0007669"/>
    <property type="project" value="UniProtKB-UniRule"/>
</dbReference>
<comment type="function">
    <text evidence="5 6">Catalyzes the oxidation of D-lactate to pyruvate.</text>
</comment>
<dbReference type="PANTHER" id="PTHR43716">
    <property type="entry name" value="D-2-HYDROXYGLUTARATE DEHYDROGENASE, MITOCHONDRIAL"/>
    <property type="match status" value="1"/>
</dbReference>
<dbReference type="PIRSF" id="PIRSF000101">
    <property type="entry name" value="D-lactate_dh"/>
    <property type="match status" value="1"/>
</dbReference>
<feature type="binding site" evidence="5 7">
    <location>
        <begin position="107"/>
        <end position="108"/>
    </location>
    <ligand>
        <name>FAD</name>
        <dbReference type="ChEBI" id="CHEBI:57692"/>
    </ligand>
</feature>
<gene>
    <name evidence="5 9" type="primary">dld</name>
    <name evidence="9" type="ORF">LMG27174_03206</name>
</gene>
<dbReference type="InterPro" id="IPR016173">
    <property type="entry name" value="D-lactate_DH_C-sub2"/>
</dbReference>
<dbReference type="InterPro" id="IPR016166">
    <property type="entry name" value="FAD-bd_PCMH"/>
</dbReference>
<comment type="cofactor">
    <cofactor evidence="1 5 6 7">
        <name>FAD</name>
        <dbReference type="ChEBI" id="CHEBI:57692"/>
    </cofactor>
</comment>
<dbReference type="GO" id="GO:0055085">
    <property type="term" value="P:transmembrane transport"/>
    <property type="evidence" value="ECO:0007669"/>
    <property type="project" value="InterPro"/>
</dbReference>
<dbReference type="InterPro" id="IPR016169">
    <property type="entry name" value="FAD-bd_PCMH_sub2"/>
</dbReference>
<dbReference type="SUPFAM" id="SSF56176">
    <property type="entry name" value="FAD-binding/transporter-associated domain-like"/>
    <property type="match status" value="1"/>
</dbReference>
<dbReference type="GO" id="GO:0031234">
    <property type="term" value="C:extrinsic component of cytoplasmic side of plasma membrane"/>
    <property type="evidence" value="ECO:0007669"/>
    <property type="project" value="UniProtKB-UniRule"/>
</dbReference>
<evidence type="ECO:0000256" key="5">
    <source>
        <dbReference type="HAMAP-Rule" id="MF_02092"/>
    </source>
</evidence>
<dbReference type="InterPro" id="IPR016164">
    <property type="entry name" value="FAD-linked_Oxase-like_C"/>
</dbReference>
<dbReference type="InterPro" id="IPR051264">
    <property type="entry name" value="FAD-oxidored/transferase_4"/>
</dbReference>
<dbReference type="Pfam" id="PF01565">
    <property type="entry name" value="FAD_binding_4"/>
    <property type="match status" value="1"/>
</dbReference>
<proteinExistence type="inferred from homology"/>
<evidence type="ECO:0000313" key="9">
    <source>
        <dbReference type="EMBL" id="CAB3691743.1"/>
    </source>
</evidence>
<dbReference type="AlphaFoldDB" id="A0A6J5B5C9"/>
<keyword evidence="5" id="KW-1003">Cell membrane</keyword>
<dbReference type="GO" id="GO:0006089">
    <property type="term" value="P:lactate metabolic process"/>
    <property type="evidence" value="ECO:0007669"/>
    <property type="project" value="UniProtKB-UniRule"/>
</dbReference>
<dbReference type="InterPro" id="IPR015409">
    <property type="entry name" value="Lactate_DH_C"/>
</dbReference>
<dbReference type="EC" id="1.1.5.12" evidence="5"/>
<dbReference type="Gene3D" id="3.30.465.10">
    <property type="match status" value="1"/>
</dbReference>
<keyword evidence="5" id="KW-0472">Membrane</keyword>
<organism evidence="9 10">
    <name type="scientific">Paraburkholderia rhynchosiae</name>
    <dbReference type="NCBI Taxonomy" id="487049"/>
    <lineage>
        <taxon>Bacteria</taxon>
        <taxon>Pseudomonadati</taxon>
        <taxon>Pseudomonadota</taxon>
        <taxon>Betaproteobacteria</taxon>
        <taxon>Burkholderiales</taxon>
        <taxon>Burkholderiaceae</taxon>
        <taxon>Paraburkholderia</taxon>
    </lineage>
</organism>
<feature type="binding site" evidence="5 7">
    <location>
        <position position="166"/>
    </location>
    <ligand>
        <name>FAD</name>
        <dbReference type="ChEBI" id="CHEBI:57692"/>
    </ligand>
</feature>
<evidence type="ECO:0000256" key="7">
    <source>
        <dbReference type="PIRSR" id="PIRSR000101-1"/>
    </source>
</evidence>
<evidence type="ECO:0000256" key="4">
    <source>
        <dbReference type="ARBA" id="ARBA00023002"/>
    </source>
</evidence>
<dbReference type="GO" id="GO:0048038">
    <property type="term" value="F:quinone binding"/>
    <property type="evidence" value="ECO:0007669"/>
    <property type="project" value="UniProtKB-KW"/>
</dbReference>
<dbReference type="Pfam" id="PF09330">
    <property type="entry name" value="Lact-deh-memb"/>
    <property type="match status" value="1"/>
</dbReference>
<comment type="similarity">
    <text evidence="5">Belongs to the quinone-dependent D-lactate dehydrogenase family.</text>
</comment>